<evidence type="ECO:0000256" key="7">
    <source>
        <dbReference type="ARBA" id="ARBA00023136"/>
    </source>
</evidence>
<dbReference type="PROSITE" id="PS51779">
    <property type="entry name" value="POTRA"/>
    <property type="match status" value="1"/>
</dbReference>
<dbReference type="GO" id="GO:0009279">
    <property type="term" value="C:cell outer membrane"/>
    <property type="evidence" value="ECO:0007669"/>
    <property type="project" value="UniProtKB-SubCell"/>
</dbReference>
<dbReference type="InterPro" id="IPR035251">
    <property type="entry name" value="ShlB_POTRA"/>
</dbReference>
<keyword evidence="10" id="KW-0732">Signal</keyword>
<feature type="region of interest" description="Disordered" evidence="9">
    <location>
        <begin position="41"/>
        <end position="68"/>
    </location>
</feature>
<dbReference type="EMBL" id="FODY01000016">
    <property type="protein sequence ID" value="SEP27481.1"/>
    <property type="molecule type" value="Genomic_DNA"/>
</dbReference>
<keyword evidence="13" id="KW-1185">Reference proteome</keyword>
<proteinExistence type="inferred from homology"/>
<evidence type="ECO:0000256" key="5">
    <source>
        <dbReference type="ARBA" id="ARBA00022692"/>
    </source>
</evidence>
<evidence type="ECO:0000313" key="13">
    <source>
        <dbReference type="Proteomes" id="UP000198847"/>
    </source>
</evidence>
<dbReference type="GO" id="GO:0046819">
    <property type="term" value="P:protein secretion by the type V secretion system"/>
    <property type="evidence" value="ECO:0007669"/>
    <property type="project" value="TreeGrafter"/>
</dbReference>
<evidence type="ECO:0000256" key="10">
    <source>
        <dbReference type="SAM" id="SignalP"/>
    </source>
</evidence>
<dbReference type="InterPro" id="IPR005565">
    <property type="entry name" value="Hemolysn_activator_HlyB_C"/>
</dbReference>
<feature type="chain" id="PRO_5011525757" evidence="10">
    <location>
        <begin position="24"/>
        <end position="567"/>
    </location>
</feature>
<keyword evidence="4" id="KW-1134">Transmembrane beta strand</keyword>
<dbReference type="InterPro" id="IPR051544">
    <property type="entry name" value="TPS_OM_transporter"/>
</dbReference>
<keyword evidence="5" id="KW-0812">Transmembrane</keyword>
<keyword evidence="8" id="KW-0998">Cell outer membrane</keyword>
<dbReference type="PIRSF" id="PIRSF029745">
    <property type="entry name" value="FhaC"/>
    <property type="match status" value="1"/>
</dbReference>
<dbReference type="Gene3D" id="3.10.20.310">
    <property type="entry name" value="membrane protein fhac"/>
    <property type="match status" value="1"/>
</dbReference>
<dbReference type="Pfam" id="PF08479">
    <property type="entry name" value="POTRA_2"/>
    <property type="match status" value="1"/>
</dbReference>
<dbReference type="RefSeq" id="WP_091748186.1">
    <property type="nucleotide sequence ID" value="NZ_FODY01000016.1"/>
</dbReference>
<keyword evidence="7" id="KW-0472">Membrane</keyword>
<gene>
    <name evidence="12" type="ORF">SAMN04490178_1165</name>
</gene>
<dbReference type="PANTHER" id="PTHR34597">
    <property type="entry name" value="SLR1661 PROTEIN"/>
    <property type="match status" value="1"/>
</dbReference>
<dbReference type="InterPro" id="IPR013686">
    <property type="entry name" value="Polypept-transport_assoc_ShlB"/>
</dbReference>
<dbReference type="STRING" id="112903.SAMN04490178_1165"/>
<evidence type="ECO:0000256" key="4">
    <source>
        <dbReference type="ARBA" id="ARBA00022452"/>
    </source>
</evidence>
<protein>
    <submittedName>
        <fullName evidence="12">Hemolysin activation/secretion protein</fullName>
    </submittedName>
</protein>
<comment type="subcellular location">
    <subcellularLocation>
        <location evidence="1">Cell outer membrane</location>
    </subcellularLocation>
</comment>
<dbReference type="InterPro" id="IPR034746">
    <property type="entry name" value="POTRA"/>
</dbReference>
<organism evidence="12 13">
    <name type="scientific">Propionispora vibrioides</name>
    <dbReference type="NCBI Taxonomy" id="112903"/>
    <lineage>
        <taxon>Bacteria</taxon>
        <taxon>Bacillati</taxon>
        <taxon>Bacillota</taxon>
        <taxon>Negativicutes</taxon>
        <taxon>Selenomonadales</taxon>
        <taxon>Sporomusaceae</taxon>
        <taxon>Propionispora</taxon>
    </lineage>
</organism>
<keyword evidence="3" id="KW-0813">Transport</keyword>
<dbReference type="AlphaFoldDB" id="A0A1H8WIL0"/>
<dbReference type="InterPro" id="IPR027282">
    <property type="entry name" value="TPS"/>
</dbReference>
<feature type="signal peptide" evidence="10">
    <location>
        <begin position="1"/>
        <end position="23"/>
    </location>
</feature>
<feature type="compositionally biased region" description="Basic and acidic residues" evidence="9">
    <location>
        <begin position="41"/>
        <end position="55"/>
    </location>
</feature>
<evidence type="ECO:0000259" key="11">
    <source>
        <dbReference type="PROSITE" id="PS51779"/>
    </source>
</evidence>
<keyword evidence="6" id="KW-0653">Protein transport</keyword>
<sequence>MKRHSKIGLLLLSFFLMHQAAFAQPSDDELRQQEEFLQKQEHSIAAKESTEEQRKRTQAPMERLRKESSGLKKIDLPQEAPSFYIKTIQLRGAYADKFLWAQRYLQQYQNQKIGIQGINLLTKQINEALVDKGYVTTRVYVKEQDISTGTLLVDLAAGTLGEIRFSDPTIPGTWKNAFSARPGDLLNIRDLEQGLEQMKRVPSQDVAIKIEPAAIAGQSNIVLTVTRKKPWKLINSLDDSGTDNTGKLQRTASLELDNLFAVNDIINISVNQDAVRDGEIKGTRASSFYYSIPSGKDTLTFSGSRYSYHQTVRTAVVPFLQSGETGNLQFTVTHLLSRDQTRKTNMEVGLIKKSRRSFIDDTEVTVQRQDTTALRLGVTQRQYVGNTVLDAAVRYQKGIPCLGARDGVTDHVPGQATTRYDMLLADFAMDSPLKIGHLKSSYNLHIRGQRTDDLTYGSEFFSIGGRYTVRGFDGEQTLSAENGLIVQNEIRLPVNKNNQLYLAVDYGKIQGPSTEAALGKELWGSAVGIRGSLKKIQYDAFIGWPLKKPDGFQTAKQACGFQVLMEL</sequence>
<feature type="domain" description="POTRA" evidence="11">
    <location>
        <begin position="83"/>
        <end position="158"/>
    </location>
</feature>
<reference evidence="12 13" key="1">
    <citation type="submission" date="2016-10" db="EMBL/GenBank/DDBJ databases">
        <authorList>
            <person name="de Groot N.N."/>
        </authorList>
    </citation>
    <scope>NUCLEOTIDE SEQUENCE [LARGE SCALE GENOMIC DNA]</scope>
    <source>
        <strain evidence="12 13">DSM 13305</strain>
    </source>
</reference>
<dbReference type="Gene3D" id="2.40.160.50">
    <property type="entry name" value="membrane protein fhac: a member of the omp85/tpsb transporter family"/>
    <property type="match status" value="1"/>
</dbReference>
<evidence type="ECO:0000256" key="6">
    <source>
        <dbReference type="ARBA" id="ARBA00022927"/>
    </source>
</evidence>
<dbReference type="Proteomes" id="UP000198847">
    <property type="component" value="Unassembled WGS sequence"/>
</dbReference>
<dbReference type="Pfam" id="PF03865">
    <property type="entry name" value="ShlB"/>
    <property type="match status" value="1"/>
</dbReference>
<evidence type="ECO:0000313" key="12">
    <source>
        <dbReference type="EMBL" id="SEP27481.1"/>
    </source>
</evidence>
<evidence type="ECO:0000256" key="9">
    <source>
        <dbReference type="SAM" id="MobiDB-lite"/>
    </source>
</evidence>
<evidence type="ECO:0000256" key="3">
    <source>
        <dbReference type="ARBA" id="ARBA00022448"/>
    </source>
</evidence>
<dbReference type="GO" id="GO:0098046">
    <property type="term" value="C:type V protein secretion system complex"/>
    <property type="evidence" value="ECO:0007669"/>
    <property type="project" value="TreeGrafter"/>
</dbReference>
<dbReference type="OrthoDB" id="290122at2"/>
<dbReference type="Pfam" id="PF17287">
    <property type="entry name" value="POTRA_3"/>
    <property type="match status" value="1"/>
</dbReference>
<accession>A0A1H8WIL0</accession>
<name>A0A1H8WIL0_9FIRM</name>
<evidence type="ECO:0000256" key="2">
    <source>
        <dbReference type="ARBA" id="ARBA00009055"/>
    </source>
</evidence>
<evidence type="ECO:0000256" key="8">
    <source>
        <dbReference type="ARBA" id="ARBA00023237"/>
    </source>
</evidence>
<dbReference type="PANTHER" id="PTHR34597:SF3">
    <property type="entry name" value="OUTER MEMBRANE TRANSPORTER CDIB"/>
    <property type="match status" value="1"/>
</dbReference>
<comment type="similarity">
    <text evidence="2">Belongs to the TPS (TC 1.B.20) family.</text>
</comment>
<dbReference type="GO" id="GO:0008320">
    <property type="term" value="F:protein transmembrane transporter activity"/>
    <property type="evidence" value="ECO:0007669"/>
    <property type="project" value="TreeGrafter"/>
</dbReference>
<evidence type="ECO:0000256" key="1">
    <source>
        <dbReference type="ARBA" id="ARBA00004442"/>
    </source>
</evidence>